<dbReference type="GO" id="GO:0004252">
    <property type="term" value="F:serine-type endopeptidase activity"/>
    <property type="evidence" value="ECO:0007669"/>
    <property type="project" value="InterPro"/>
</dbReference>
<gene>
    <name evidence="3" type="ORF">DP120_03045</name>
</gene>
<dbReference type="GO" id="GO:0006508">
    <property type="term" value="P:proteolysis"/>
    <property type="evidence" value="ECO:0007669"/>
    <property type="project" value="InterPro"/>
</dbReference>
<dbReference type="Pfam" id="PF05362">
    <property type="entry name" value="Lon_C"/>
    <property type="match status" value="1"/>
</dbReference>
<evidence type="ECO:0000259" key="2">
    <source>
        <dbReference type="Pfam" id="PF05362"/>
    </source>
</evidence>
<keyword evidence="1" id="KW-1133">Transmembrane helix</keyword>
<feature type="transmembrane region" description="Helical" evidence="1">
    <location>
        <begin position="12"/>
        <end position="30"/>
    </location>
</feature>
<feature type="transmembrane region" description="Helical" evidence="1">
    <location>
        <begin position="66"/>
        <end position="86"/>
    </location>
</feature>
<evidence type="ECO:0000313" key="3">
    <source>
        <dbReference type="EMBL" id="RAZ81278.1"/>
    </source>
</evidence>
<dbReference type="InterPro" id="IPR020568">
    <property type="entry name" value="Ribosomal_Su5_D2-typ_SF"/>
</dbReference>
<accession>A0A365L790</accession>
<organism evidence="3 4">
    <name type="scientific">Planococcus halotolerans</name>
    <dbReference type="NCBI Taxonomy" id="2233542"/>
    <lineage>
        <taxon>Bacteria</taxon>
        <taxon>Bacillati</taxon>
        <taxon>Bacillota</taxon>
        <taxon>Bacilli</taxon>
        <taxon>Bacillales</taxon>
        <taxon>Caryophanaceae</taxon>
        <taxon>Planococcus</taxon>
    </lineage>
</organism>
<dbReference type="GO" id="GO:0004176">
    <property type="term" value="F:ATP-dependent peptidase activity"/>
    <property type="evidence" value="ECO:0007669"/>
    <property type="project" value="InterPro"/>
</dbReference>
<dbReference type="Gene3D" id="3.30.230.10">
    <property type="match status" value="1"/>
</dbReference>
<keyword evidence="4" id="KW-1185">Reference proteome</keyword>
<dbReference type="RefSeq" id="WP_112221700.1">
    <property type="nucleotide sequence ID" value="NZ_CP196859.1"/>
</dbReference>
<keyword evidence="1" id="KW-0812">Transmembrane</keyword>
<dbReference type="InterPro" id="IPR008269">
    <property type="entry name" value="Lon_proteolytic"/>
</dbReference>
<protein>
    <recommendedName>
        <fullName evidence="2">Lon proteolytic domain-containing protein</fullName>
    </recommendedName>
</protein>
<dbReference type="Proteomes" id="UP000251002">
    <property type="component" value="Unassembled WGS sequence"/>
</dbReference>
<proteinExistence type="predicted"/>
<dbReference type="SUPFAM" id="SSF54211">
    <property type="entry name" value="Ribosomal protein S5 domain 2-like"/>
    <property type="match status" value="1"/>
</dbReference>
<reference evidence="3 4" key="1">
    <citation type="submission" date="2018-06" db="EMBL/GenBank/DDBJ databases">
        <title>The draft genome sequences of strains SCU63 and S1.</title>
        <authorList>
            <person name="Gan L."/>
        </authorList>
    </citation>
    <scope>NUCLEOTIDE SEQUENCE [LARGE SCALE GENOMIC DNA]</scope>
    <source>
        <strain evidence="3 4">SCU63</strain>
    </source>
</reference>
<keyword evidence="1" id="KW-0472">Membrane</keyword>
<evidence type="ECO:0000313" key="4">
    <source>
        <dbReference type="Proteomes" id="UP000251002"/>
    </source>
</evidence>
<dbReference type="AlphaFoldDB" id="A0A365L790"/>
<feature type="transmembrane region" description="Helical" evidence="1">
    <location>
        <begin position="36"/>
        <end position="54"/>
    </location>
</feature>
<comment type="caution">
    <text evidence="3">The sequence shown here is derived from an EMBL/GenBank/DDBJ whole genome shotgun (WGS) entry which is preliminary data.</text>
</comment>
<feature type="domain" description="Lon proteolytic" evidence="2">
    <location>
        <begin position="197"/>
        <end position="288"/>
    </location>
</feature>
<dbReference type="PRINTS" id="PR00830">
    <property type="entry name" value="ENDOLAPTASE"/>
</dbReference>
<evidence type="ECO:0000256" key="1">
    <source>
        <dbReference type="SAM" id="Phobius"/>
    </source>
</evidence>
<dbReference type="EMBL" id="QLZR01000001">
    <property type="protein sequence ID" value="RAZ81278.1"/>
    <property type="molecule type" value="Genomic_DNA"/>
</dbReference>
<sequence length="299" mass="33879">MKEKKRGSRFLLIISVFIIFYIILSSSFYFGFINAYIVAGVLFLTLMISWGFLFRYRHIKGKFGKVSLIVLLVGILFIFDFFLLQFEQMKYRTLIHEEPVQAAGNSGIHLMSVGTAYFSHAESKEWLIKNFERGGQDFFQMEEVDNKTRYHSRNDIFLQLVGIRNDEVSVMAKNVRSYLGEETAGVEQFLESEDISGDSAGLGLALTGLIEQNKLMNNLDFGVTGALSEQGEVSGIGMIKEKLTIAEKQGYPFMIIPSENAQEARRVKEVESLEIQLVAVSHIDEAVRLINRLNAEAEE</sequence>
<name>A0A365L790_9BACL</name>
<dbReference type="InterPro" id="IPR014721">
    <property type="entry name" value="Ribsml_uS5_D2-typ_fold_subgr"/>
</dbReference>